<feature type="transmembrane region" description="Helical" evidence="1">
    <location>
        <begin position="245"/>
        <end position="263"/>
    </location>
</feature>
<dbReference type="OrthoDB" id="4866090at2759"/>
<dbReference type="Proteomes" id="UP000030151">
    <property type="component" value="Unassembled WGS sequence"/>
</dbReference>
<reference evidence="2 3" key="1">
    <citation type="submission" date="2014-02" db="EMBL/GenBank/DDBJ databases">
        <title>The genome sequence of the entomopathogenic fungus Metarhizium robertsii ARSEF 2575.</title>
        <authorList>
            <person name="Giuliano Garisto Donzelli B."/>
            <person name="Roe B.A."/>
            <person name="Macmil S.L."/>
            <person name="Krasnoff S.B."/>
            <person name="Gibson D.M."/>
        </authorList>
    </citation>
    <scope>NUCLEOTIDE SEQUENCE [LARGE SCALE GENOMIC DNA]</scope>
    <source>
        <strain evidence="2 3">ARSEF 2575</strain>
    </source>
</reference>
<evidence type="ECO:0008006" key="4">
    <source>
        <dbReference type="Google" id="ProtNLM"/>
    </source>
</evidence>
<organism evidence="2 3">
    <name type="scientific">Metarhizium robertsii</name>
    <dbReference type="NCBI Taxonomy" id="568076"/>
    <lineage>
        <taxon>Eukaryota</taxon>
        <taxon>Fungi</taxon>
        <taxon>Dikarya</taxon>
        <taxon>Ascomycota</taxon>
        <taxon>Pezizomycotina</taxon>
        <taxon>Sordariomycetes</taxon>
        <taxon>Hypocreomycetidae</taxon>
        <taxon>Hypocreales</taxon>
        <taxon>Clavicipitaceae</taxon>
        <taxon>Metarhizium</taxon>
    </lineage>
</organism>
<keyword evidence="1" id="KW-0812">Transmembrane</keyword>
<feature type="transmembrane region" description="Helical" evidence="1">
    <location>
        <begin position="12"/>
        <end position="38"/>
    </location>
</feature>
<evidence type="ECO:0000313" key="3">
    <source>
        <dbReference type="Proteomes" id="UP000030151"/>
    </source>
</evidence>
<protein>
    <recommendedName>
        <fullName evidence="4">Fungal transcriptional regulatory protein</fullName>
    </recommendedName>
</protein>
<dbReference type="AlphaFoldDB" id="A0A014P3Q2"/>
<evidence type="ECO:0000313" key="2">
    <source>
        <dbReference type="EMBL" id="EXU96124.1"/>
    </source>
</evidence>
<comment type="caution">
    <text evidence="2">The sequence shown here is derived from an EMBL/GenBank/DDBJ whole genome shotgun (WGS) entry which is preliminary data.</text>
</comment>
<evidence type="ECO:0000256" key="1">
    <source>
        <dbReference type="SAM" id="Phobius"/>
    </source>
</evidence>
<feature type="transmembrane region" description="Helical" evidence="1">
    <location>
        <begin position="191"/>
        <end position="221"/>
    </location>
</feature>
<sequence>MAFERPLHVSQNIIIPLGVLMIIFATFTFTGTPVAAIFGQKPPLFTTSRLPEVSSPTLQLLGERGETSITVPAWIYKGLHAAPAILWSILMPLQHNNSFRKKYPKFHRSAGYIIITFSFILSLSGYWFLVSKHAYSHVNRYHLHDLDGLSPIPWPTFELTLWLLAPPYYFTLYKTATTARARDFVQHQKWAVLHTIVSSTISLQRVTMTASYGLGLVLMLVSREQVHEFFKVQDLASAAAAELDMFALTTATAYVMMVFWLLYQLRCAGYFRGVTNNLFSVVDQETAAKKVA</sequence>
<proteinExistence type="predicted"/>
<feature type="transmembrane region" description="Helical" evidence="1">
    <location>
        <begin position="73"/>
        <end position="90"/>
    </location>
</feature>
<gene>
    <name evidence="2" type="ORF">X797_010744</name>
</gene>
<keyword evidence="1" id="KW-1133">Transmembrane helix</keyword>
<dbReference type="EMBL" id="JELW01000054">
    <property type="protein sequence ID" value="EXU96124.1"/>
    <property type="molecule type" value="Genomic_DNA"/>
</dbReference>
<keyword evidence="1" id="KW-0472">Membrane</keyword>
<feature type="transmembrane region" description="Helical" evidence="1">
    <location>
        <begin position="110"/>
        <end position="129"/>
    </location>
</feature>
<dbReference type="HOGENOM" id="CLU_072619_0_0_1"/>
<accession>A0A014P3Q2</accession>
<feature type="transmembrane region" description="Helical" evidence="1">
    <location>
        <begin position="149"/>
        <end position="170"/>
    </location>
</feature>
<name>A0A014P3Q2_9HYPO</name>